<name>A0ABP1B284_9BRYO</name>
<evidence type="ECO:0000313" key="1">
    <source>
        <dbReference type="EMBL" id="CAK9869205.1"/>
    </source>
</evidence>
<protein>
    <submittedName>
        <fullName evidence="1">Uncharacterized protein</fullName>
    </submittedName>
</protein>
<reference evidence="1" key="1">
    <citation type="submission" date="2024-03" db="EMBL/GenBank/DDBJ databases">
        <authorList>
            <consortium name="ELIXIR-Norway"/>
            <consortium name="Elixir Norway"/>
        </authorList>
    </citation>
    <scope>NUCLEOTIDE SEQUENCE</scope>
</reference>
<dbReference type="EMBL" id="OZ023719">
    <property type="protein sequence ID" value="CAK9869205.1"/>
    <property type="molecule type" value="Genomic_DNA"/>
</dbReference>
<proteinExistence type="predicted"/>
<dbReference type="Proteomes" id="UP001497522">
    <property type="component" value="Chromosome 18"/>
</dbReference>
<evidence type="ECO:0000313" key="2">
    <source>
        <dbReference type="Proteomes" id="UP001497522"/>
    </source>
</evidence>
<organism evidence="1 2">
    <name type="scientific">Sphagnum jensenii</name>
    <dbReference type="NCBI Taxonomy" id="128206"/>
    <lineage>
        <taxon>Eukaryota</taxon>
        <taxon>Viridiplantae</taxon>
        <taxon>Streptophyta</taxon>
        <taxon>Embryophyta</taxon>
        <taxon>Bryophyta</taxon>
        <taxon>Sphagnophytina</taxon>
        <taxon>Sphagnopsida</taxon>
        <taxon>Sphagnales</taxon>
        <taxon>Sphagnaceae</taxon>
        <taxon>Sphagnum</taxon>
    </lineage>
</organism>
<sequence length="117" mass="12624">MSSKGSKRSHTVSETWPTLFQPLLQGRNVWNKTSATKQLVPSLSILGEQIGAHHLDVAPTAIPTKIFLELALEVLNITTQCYSGLCSLKLLQFPSSFAGGSSSLLQHAKMVAAFVKS</sequence>
<accession>A0ABP1B284</accession>
<keyword evidence="2" id="KW-1185">Reference proteome</keyword>
<gene>
    <name evidence="1" type="ORF">CSSPJE1EN2_LOCUS11963</name>
</gene>